<organism evidence="3">
    <name type="scientific">Hexamita inflata</name>
    <dbReference type="NCBI Taxonomy" id="28002"/>
    <lineage>
        <taxon>Eukaryota</taxon>
        <taxon>Metamonada</taxon>
        <taxon>Diplomonadida</taxon>
        <taxon>Hexamitidae</taxon>
        <taxon>Hexamitinae</taxon>
        <taxon>Hexamita</taxon>
    </lineage>
</organism>
<comment type="caution">
    <text evidence="3">The sequence shown here is derived from an EMBL/GenBank/DDBJ whole genome shotgun (WGS) entry which is preliminary data.</text>
</comment>
<dbReference type="EMBL" id="CAXDID020000261">
    <property type="protein sequence ID" value="CAL6066517.1"/>
    <property type="molecule type" value="Genomic_DNA"/>
</dbReference>
<keyword evidence="2" id="KW-1133">Transmembrane helix</keyword>
<feature type="transmembrane region" description="Helical" evidence="2">
    <location>
        <begin position="145"/>
        <end position="168"/>
    </location>
</feature>
<protein>
    <submittedName>
        <fullName evidence="4">Hypothetical_protein</fullName>
    </submittedName>
</protein>
<gene>
    <name evidence="3" type="ORF">HINF_LOCUS10576</name>
    <name evidence="4" type="ORF">HINF_LOCUS52428</name>
</gene>
<feature type="region of interest" description="Disordered" evidence="1">
    <location>
        <begin position="219"/>
        <end position="241"/>
    </location>
</feature>
<evidence type="ECO:0000313" key="5">
    <source>
        <dbReference type="Proteomes" id="UP001642409"/>
    </source>
</evidence>
<accession>A0AA86TNI8</accession>
<reference evidence="3" key="1">
    <citation type="submission" date="2023-06" db="EMBL/GenBank/DDBJ databases">
        <authorList>
            <person name="Kurt Z."/>
        </authorList>
    </citation>
    <scope>NUCLEOTIDE SEQUENCE</scope>
</reference>
<evidence type="ECO:0000256" key="1">
    <source>
        <dbReference type="SAM" id="MobiDB-lite"/>
    </source>
</evidence>
<keyword evidence="5" id="KW-1185">Reference proteome</keyword>
<dbReference type="Proteomes" id="UP001642409">
    <property type="component" value="Unassembled WGS sequence"/>
</dbReference>
<evidence type="ECO:0000256" key="2">
    <source>
        <dbReference type="SAM" id="Phobius"/>
    </source>
</evidence>
<evidence type="ECO:0000313" key="4">
    <source>
        <dbReference type="EMBL" id="CAL6066517.1"/>
    </source>
</evidence>
<keyword evidence="2" id="KW-0812">Transmembrane</keyword>
<proteinExistence type="predicted"/>
<reference evidence="4 5" key="2">
    <citation type="submission" date="2024-07" db="EMBL/GenBank/DDBJ databases">
        <authorList>
            <person name="Akdeniz Z."/>
        </authorList>
    </citation>
    <scope>NUCLEOTIDE SEQUENCE [LARGE SCALE GENOMIC DNA]</scope>
</reference>
<keyword evidence="2" id="KW-0472">Membrane</keyword>
<dbReference type="AlphaFoldDB" id="A0AA86TNI8"/>
<evidence type="ECO:0000313" key="3">
    <source>
        <dbReference type="EMBL" id="CAI9922931.1"/>
    </source>
</evidence>
<name>A0AA86TNI8_9EUKA</name>
<dbReference type="EMBL" id="CATOUU010000264">
    <property type="protein sequence ID" value="CAI9922931.1"/>
    <property type="molecule type" value="Genomic_DNA"/>
</dbReference>
<sequence length="335" mass="37752">MQFIYSLSCYYNQQINVYKNRTIIGLQSYYQASQIENDVKLQQLCASQLPGHLNVTLLDQQNKLIASFDVLATLFPTVQIELNESMLISASKDTFQQLSKKITLSKYILYTINSVDMLQSTASSIQIKESLDDTQPVVKSSQTTMIIAVSASVSALVILTLISTLFWCSKKKKIVKQQLSQQEQISRYQNASKALFEKKLNKSSSQISQLNPKILNDSKVHSRAQTDDEQDEPISQTLNNGTKEFPLQIPSSLQESHLKCEETRDSVSDEVVEVKTDIMTFLLNKDIKVEIVEKKKEVVVPVVTNVINSLKQDIAKKDDPMSALFSKLGINRSVM</sequence>